<dbReference type="EMBL" id="JAGSOG010000310">
    <property type="protein sequence ID" value="MBR7838626.1"/>
    <property type="molecule type" value="Genomic_DNA"/>
</dbReference>
<keyword evidence="2 4" id="KW-0067">ATP-binding</keyword>
<dbReference type="AlphaFoldDB" id="A0A941EX68"/>
<dbReference type="GO" id="GO:0005524">
    <property type="term" value="F:ATP binding"/>
    <property type="evidence" value="ECO:0007669"/>
    <property type="project" value="UniProtKB-KW"/>
</dbReference>
<dbReference type="Gene3D" id="3.40.50.300">
    <property type="entry name" value="P-loop containing nucleotide triphosphate hydrolases"/>
    <property type="match status" value="1"/>
</dbReference>
<keyword evidence="1" id="KW-0547">Nucleotide-binding</keyword>
<dbReference type="Proteomes" id="UP000675781">
    <property type="component" value="Unassembled WGS sequence"/>
</dbReference>
<name>A0A941EX68_9ACTN</name>
<dbReference type="InterPro" id="IPR027417">
    <property type="entry name" value="P-loop_NTPase"/>
</dbReference>
<comment type="caution">
    <text evidence="4">The sequence shown here is derived from an EMBL/GenBank/DDBJ whole genome shotgun (WGS) entry which is preliminary data.</text>
</comment>
<evidence type="ECO:0000313" key="5">
    <source>
        <dbReference type="Proteomes" id="UP000675781"/>
    </source>
</evidence>
<organism evidence="4 5">
    <name type="scientific">Actinospica durhamensis</name>
    <dbReference type="NCBI Taxonomy" id="1508375"/>
    <lineage>
        <taxon>Bacteria</taxon>
        <taxon>Bacillati</taxon>
        <taxon>Actinomycetota</taxon>
        <taxon>Actinomycetes</taxon>
        <taxon>Catenulisporales</taxon>
        <taxon>Actinospicaceae</taxon>
        <taxon>Actinospica</taxon>
    </lineage>
</organism>
<dbReference type="RefSeq" id="WP_212533079.1">
    <property type="nucleotide sequence ID" value="NZ_JAGSOG010000310.1"/>
</dbReference>
<evidence type="ECO:0000256" key="1">
    <source>
        <dbReference type="ARBA" id="ARBA00022741"/>
    </source>
</evidence>
<dbReference type="PANTHER" id="PTHR16305:SF35">
    <property type="entry name" value="TRANSCRIPTIONAL ACTIVATOR DOMAIN"/>
    <property type="match status" value="1"/>
</dbReference>
<feature type="compositionally biased region" description="Basic residues" evidence="3">
    <location>
        <begin position="492"/>
        <end position="502"/>
    </location>
</feature>
<evidence type="ECO:0000256" key="3">
    <source>
        <dbReference type="SAM" id="MobiDB-lite"/>
    </source>
</evidence>
<dbReference type="PANTHER" id="PTHR16305">
    <property type="entry name" value="TESTICULAR SOLUBLE ADENYLYL CYCLASE"/>
    <property type="match status" value="1"/>
</dbReference>
<protein>
    <submittedName>
        <fullName evidence="4">ATP-binding protein</fullName>
    </submittedName>
</protein>
<feature type="region of interest" description="Disordered" evidence="3">
    <location>
        <begin position="492"/>
        <end position="513"/>
    </location>
</feature>
<dbReference type="SUPFAM" id="SSF52540">
    <property type="entry name" value="P-loop containing nucleoside triphosphate hydrolases"/>
    <property type="match status" value="1"/>
</dbReference>
<accession>A0A941EX68</accession>
<dbReference type="GO" id="GO:0005737">
    <property type="term" value="C:cytoplasm"/>
    <property type="evidence" value="ECO:0007669"/>
    <property type="project" value="TreeGrafter"/>
</dbReference>
<gene>
    <name evidence="4" type="ORF">KDL01_35490</name>
</gene>
<dbReference type="GO" id="GO:0004016">
    <property type="term" value="F:adenylate cyclase activity"/>
    <property type="evidence" value="ECO:0007669"/>
    <property type="project" value="TreeGrafter"/>
</dbReference>
<proteinExistence type="predicted"/>
<reference evidence="4" key="1">
    <citation type="submission" date="2021-04" db="EMBL/GenBank/DDBJ databases">
        <title>Genome based classification of Actinospica acidithermotolerans sp. nov., an actinobacterium isolated from an Indonesian hot spring.</title>
        <authorList>
            <person name="Kusuma A.B."/>
            <person name="Putra K.E."/>
            <person name="Nafisah S."/>
            <person name="Loh J."/>
            <person name="Nouioui I."/>
            <person name="Goodfellow M."/>
        </authorList>
    </citation>
    <scope>NUCLEOTIDE SEQUENCE</scope>
    <source>
        <strain evidence="4">CSCA 57</strain>
    </source>
</reference>
<dbReference type="PRINTS" id="PR00364">
    <property type="entry name" value="DISEASERSIST"/>
</dbReference>
<evidence type="ECO:0000313" key="4">
    <source>
        <dbReference type="EMBL" id="MBR7838626.1"/>
    </source>
</evidence>
<evidence type="ECO:0000256" key="2">
    <source>
        <dbReference type="ARBA" id="ARBA00022840"/>
    </source>
</evidence>
<keyword evidence="5" id="KW-1185">Reference proteome</keyword>
<sequence length="513" mass="53402">MPTKTADTGYGPPALDLDAPLVGREAESGRLAAFAAGAARDGGTLMLLGEPGVGKSALLAGTVREARAAGTRVLQAAGLPALAAVFGIERGTAAGGEELADAVVRRVAQSARDAPVLLVLDDAQRFGRAEELVLGQVARRLAGTGAGMVCAARPGAERFCDYGGLALQELGPLGQGASEELLGRRFPDMARRVRRRLMADAEGNPLALLELAAALTEPQRAGMRALPARIPLTERLQAAFASRIPALPSATRHLLLVAALEGGGELRVIRRAAAGRCGLKHLAPAERAGLVAVDDSTGRLGFRHPLLRAAVVHLSTSDQRRAAHRALAHAWSTVPERRAWHLAQAAVAPDGPIADRLEQAADLGAGRGDGPGAVAALLRAADLSPSGPEQARRLAKAAYLGANLTGELREVPRLLDDARRAAPDGDSLAVTVAAALYLLHGHGEIDSAHRLLSRVIAAQPVPYDPGDTTLVAALAVLMPACFYSGRPIRLGPPRRRDRRAARHPGSAADRADR</sequence>